<evidence type="ECO:0000313" key="2">
    <source>
        <dbReference type="Proteomes" id="UP000076881"/>
    </source>
</evidence>
<keyword evidence="2" id="KW-1185">Reference proteome</keyword>
<accession>A0A168HDG2</accession>
<protein>
    <submittedName>
        <fullName evidence="1">Uncharacterized protein</fullName>
    </submittedName>
</protein>
<reference evidence="1 2" key="1">
    <citation type="journal article" date="2016" name="Genome Biol. Evol.">
        <title>Divergent and convergent evolution of fungal pathogenicity.</title>
        <authorList>
            <person name="Shang Y."/>
            <person name="Xiao G."/>
            <person name="Zheng P."/>
            <person name="Cen K."/>
            <person name="Zhan S."/>
            <person name="Wang C."/>
        </authorList>
    </citation>
    <scope>NUCLEOTIDE SEQUENCE [LARGE SCALE GENOMIC DNA]</scope>
    <source>
        <strain evidence="1 2">RCEF 1005</strain>
    </source>
</reference>
<name>A0A168HDG2_CORDF</name>
<proteinExistence type="predicted"/>
<dbReference type="STRING" id="1081108.A0A168HDG2"/>
<dbReference type="AlphaFoldDB" id="A0A168HDG2"/>
<dbReference type="Proteomes" id="UP000076881">
    <property type="component" value="Unassembled WGS sequence"/>
</dbReference>
<dbReference type="OrthoDB" id="3538597at2759"/>
<sequence>MSSKANEDLARLTELSRRYRIVFSADPSQVQVHKCHEKSIEAVFELGSKRFASYASIPDIAESDPWKATAKSLAQMLVEKAERCRQRNESCWRFACEPLVFARLSGDVVWNEAVGLNRMFCHREDEEVHFEKDLAKQLRKELQKPDAIYGLRRTRNIENLLYDSRKRMLNEDDDPRQLHELLEPSPSDNAISPTGDPLLYPFLRFR</sequence>
<gene>
    <name evidence="1" type="ORF">LEL_04457</name>
</gene>
<evidence type="ECO:0000313" key="1">
    <source>
        <dbReference type="EMBL" id="OAA77634.1"/>
    </source>
</evidence>
<organism evidence="1 2">
    <name type="scientific">Akanthomyces lecanii RCEF 1005</name>
    <dbReference type="NCBI Taxonomy" id="1081108"/>
    <lineage>
        <taxon>Eukaryota</taxon>
        <taxon>Fungi</taxon>
        <taxon>Dikarya</taxon>
        <taxon>Ascomycota</taxon>
        <taxon>Pezizomycotina</taxon>
        <taxon>Sordariomycetes</taxon>
        <taxon>Hypocreomycetidae</taxon>
        <taxon>Hypocreales</taxon>
        <taxon>Cordycipitaceae</taxon>
        <taxon>Akanthomyces</taxon>
        <taxon>Cordyceps confragosa</taxon>
    </lineage>
</organism>
<comment type="caution">
    <text evidence="1">The sequence shown here is derived from an EMBL/GenBank/DDBJ whole genome shotgun (WGS) entry which is preliminary data.</text>
</comment>
<dbReference type="EMBL" id="AZHF01000003">
    <property type="protein sequence ID" value="OAA77634.1"/>
    <property type="molecule type" value="Genomic_DNA"/>
</dbReference>